<dbReference type="InterPro" id="IPR025323">
    <property type="entry name" value="DUF4229"/>
</dbReference>
<dbReference type="OrthoDB" id="5124500at2"/>
<organism evidence="2 3">
    <name type="scientific">Candidatus Rhodoluna planktonica</name>
    <dbReference type="NCBI Taxonomy" id="535712"/>
    <lineage>
        <taxon>Bacteria</taxon>
        <taxon>Bacillati</taxon>
        <taxon>Actinomycetota</taxon>
        <taxon>Actinomycetes</taxon>
        <taxon>Micrococcales</taxon>
        <taxon>Microbacteriaceae</taxon>
        <taxon>Luna cluster</taxon>
        <taxon>Luna-1 subcluster</taxon>
        <taxon>Rhodoluna</taxon>
    </lineage>
</organism>
<sequence length="79" mass="8772">MKNPWLLYISIRLGLFIGILVLLILLGFDEIFAALIAAAVSLAVSLIFFGKQRNALSEAIYNWSKRKDDGDTKAEDGDQ</sequence>
<dbReference type="Pfam" id="PF14012">
    <property type="entry name" value="DUF4229"/>
    <property type="match status" value="1"/>
</dbReference>
<evidence type="ECO:0000256" key="1">
    <source>
        <dbReference type="SAM" id="Phobius"/>
    </source>
</evidence>
<evidence type="ECO:0000313" key="2">
    <source>
        <dbReference type="EMBL" id="AOY55586.1"/>
    </source>
</evidence>
<dbReference type="Proteomes" id="UP000243784">
    <property type="component" value="Chromosome"/>
</dbReference>
<feature type="transmembrane region" description="Helical" evidence="1">
    <location>
        <begin position="5"/>
        <end position="25"/>
    </location>
</feature>
<dbReference type="AlphaFoldDB" id="A0A1D9DXQ9"/>
<keyword evidence="1" id="KW-0812">Transmembrane</keyword>
<evidence type="ECO:0000313" key="3">
    <source>
        <dbReference type="Proteomes" id="UP000243784"/>
    </source>
</evidence>
<dbReference type="RefSeq" id="WP_070954102.1">
    <property type="nucleotide sequence ID" value="NZ_CP015208.1"/>
</dbReference>
<keyword evidence="1" id="KW-0472">Membrane</keyword>
<dbReference type="STRING" id="535712.A4Z71_00810"/>
<dbReference type="KEGG" id="rpla:A4Z71_00810"/>
<proteinExistence type="predicted"/>
<evidence type="ECO:0008006" key="4">
    <source>
        <dbReference type="Google" id="ProtNLM"/>
    </source>
</evidence>
<protein>
    <recommendedName>
        <fullName evidence="4">DUF4229 domain-containing protein</fullName>
    </recommendedName>
</protein>
<keyword evidence="1" id="KW-1133">Transmembrane helix</keyword>
<keyword evidence="3" id="KW-1185">Reference proteome</keyword>
<dbReference type="EMBL" id="CP015208">
    <property type="protein sequence ID" value="AOY55586.1"/>
    <property type="molecule type" value="Genomic_DNA"/>
</dbReference>
<reference evidence="2 3" key="1">
    <citation type="journal article" date="2016" name="Biochim. Biophys. Acta">
        <title>Photochemical characterization of actinorhodopsin and its functional existence in the natural host.</title>
        <authorList>
            <person name="Nakamura S."/>
            <person name="Kikukawa T."/>
            <person name="Tamogami J."/>
            <person name="Kamiya M."/>
            <person name="Aizawa T."/>
            <person name="Hahn M.W."/>
            <person name="Ihara K."/>
            <person name="Kamo N."/>
            <person name="Demura M."/>
        </authorList>
    </citation>
    <scope>NUCLEOTIDE SEQUENCE [LARGE SCALE GENOMIC DNA]</scope>
    <source>
        <strain evidence="2 3">MWH-Dar1</strain>
    </source>
</reference>
<feature type="transmembrane region" description="Helical" evidence="1">
    <location>
        <begin position="31"/>
        <end position="49"/>
    </location>
</feature>
<gene>
    <name evidence="2" type="ORF">A4Z71_00810</name>
</gene>
<accession>A0A1D9DXQ9</accession>
<name>A0A1D9DXQ9_9MICO</name>